<dbReference type="Gene3D" id="3.40.50.300">
    <property type="entry name" value="P-loop containing nucleotide triphosphate hydrolases"/>
    <property type="match status" value="1"/>
</dbReference>
<keyword evidence="1" id="KW-1133">Transmembrane helix</keyword>
<proteinExistence type="predicted"/>
<reference evidence="2" key="1">
    <citation type="submission" date="2021-01" db="EMBL/GenBank/DDBJ databases">
        <authorList>
            <person name="Corre E."/>
            <person name="Pelletier E."/>
            <person name="Niang G."/>
            <person name="Scheremetjew M."/>
            <person name="Finn R."/>
            <person name="Kale V."/>
            <person name="Holt S."/>
            <person name="Cochrane G."/>
            <person name="Meng A."/>
            <person name="Brown T."/>
            <person name="Cohen L."/>
        </authorList>
    </citation>
    <scope>NUCLEOTIDE SEQUENCE</scope>
    <source>
        <strain evidence="2">GSO104</strain>
    </source>
</reference>
<sequence length="405" mass="46075">MKASRSTRMEDHDHGHVTSSYNIAIANRRRLKKKRMCKALLDFVLVVAFFVAAYYFYESRSSNHMFDEHKSGSISSKVINLAHFLSSNSDDHSDVTSGEDSHAESILTLNVKDVLGNYASTSLGENDGKTSQTNDIAFFLHVPKSGGSVIKDIFSTCYTGLTRAEIVQDLRQLRILPNRPKYSVAQDAARQHHQEGEGALMSGLLRPDIVFSSSLFDSLEVLQSAISDPDLRMRLFIMLRHPVERSESIFQYLIRATWEPTFFPALAGMTRHDVIHHGILDDNWLTRTLTNSDISVELTSNHVEQATKILRSKFLIGLSYNIEESWLRIRDAFGWRDDTGESHLCSENMVWKVSKEYASVSADSKYGLEQGSVEWQLLESINTFDVQVYNNAIEIFKEQRVFFQK</sequence>
<feature type="transmembrane region" description="Helical" evidence="1">
    <location>
        <begin position="39"/>
        <end position="57"/>
    </location>
</feature>
<keyword evidence="1" id="KW-0812">Transmembrane</keyword>
<organism evidence="2">
    <name type="scientific">Ditylum brightwellii</name>
    <dbReference type="NCBI Taxonomy" id="49249"/>
    <lineage>
        <taxon>Eukaryota</taxon>
        <taxon>Sar</taxon>
        <taxon>Stramenopiles</taxon>
        <taxon>Ochrophyta</taxon>
        <taxon>Bacillariophyta</taxon>
        <taxon>Mediophyceae</taxon>
        <taxon>Lithodesmiophycidae</taxon>
        <taxon>Lithodesmiales</taxon>
        <taxon>Lithodesmiaceae</taxon>
        <taxon>Ditylum</taxon>
    </lineage>
</organism>
<name>A0A7S4S0S8_9STRA</name>
<dbReference type="AlphaFoldDB" id="A0A7S4S0S8"/>
<accession>A0A7S4S0S8</accession>
<dbReference type="PANTHER" id="PTHR32301">
    <property type="entry name" value="COUNTIN RECEPTOR CNR3-RELATED"/>
    <property type="match status" value="1"/>
</dbReference>
<evidence type="ECO:0000313" key="2">
    <source>
        <dbReference type="EMBL" id="CAE4630243.1"/>
    </source>
</evidence>
<evidence type="ECO:0000256" key="1">
    <source>
        <dbReference type="SAM" id="Phobius"/>
    </source>
</evidence>
<protein>
    <recommendedName>
        <fullName evidence="3">Sulfotransferase domain-containing protein</fullName>
    </recommendedName>
</protein>
<dbReference type="SUPFAM" id="SSF52540">
    <property type="entry name" value="P-loop containing nucleoside triphosphate hydrolases"/>
    <property type="match status" value="1"/>
</dbReference>
<gene>
    <name evidence="2" type="ORF">DBRI00130_LOCUS26999</name>
</gene>
<keyword evidence="1" id="KW-0472">Membrane</keyword>
<dbReference type="InterPro" id="IPR027417">
    <property type="entry name" value="P-loop_NTPase"/>
</dbReference>
<evidence type="ECO:0008006" key="3">
    <source>
        <dbReference type="Google" id="ProtNLM"/>
    </source>
</evidence>
<dbReference type="InterPro" id="IPR053259">
    <property type="entry name" value="Golvesin-related_Golgi"/>
</dbReference>
<dbReference type="PANTHER" id="PTHR32301:SF6">
    <property type="entry name" value="GOLVESIN-RELATED"/>
    <property type="match status" value="1"/>
</dbReference>
<dbReference type="EMBL" id="HBNS01034515">
    <property type="protein sequence ID" value="CAE4630243.1"/>
    <property type="molecule type" value="Transcribed_RNA"/>
</dbReference>